<accession>A0AAD7E622</accession>
<keyword evidence="5" id="KW-0503">Monooxygenase</keyword>
<gene>
    <name evidence="8" type="ORF">GGX14DRAFT_409651</name>
</gene>
<keyword evidence="9" id="KW-1185">Reference proteome</keyword>
<keyword evidence="4" id="KW-0560">Oxidoreductase</keyword>
<dbReference type="Proteomes" id="UP001219525">
    <property type="component" value="Unassembled WGS sequence"/>
</dbReference>
<evidence type="ECO:0000256" key="3">
    <source>
        <dbReference type="ARBA" id="ARBA00022827"/>
    </source>
</evidence>
<dbReference type="PANTHER" id="PTHR13789:SF306">
    <property type="entry name" value="HYDROXYLASE, PUTATIVE-RELATED"/>
    <property type="match status" value="1"/>
</dbReference>
<feature type="compositionally biased region" description="Low complexity" evidence="6">
    <location>
        <begin position="137"/>
        <end position="151"/>
    </location>
</feature>
<comment type="similarity">
    <text evidence="1">Belongs to the paxM FAD-dependent monooxygenase family.</text>
</comment>
<evidence type="ECO:0000256" key="5">
    <source>
        <dbReference type="ARBA" id="ARBA00023033"/>
    </source>
</evidence>
<comment type="caution">
    <text evidence="8">The sequence shown here is derived from an EMBL/GenBank/DDBJ whole genome shotgun (WGS) entry which is preliminary data.</text>
</comment>
<dbReference type="AlphaFoldDB" id="A0AAD7E622"/>
<dbReference type="InterPro" id="IPR002938">
    <property type="entry name" value="FAD-bd"/>
</dbReference>
<dbReference type="EMBL" id="JARJCW010000001">
    <property type="protein sequence ID" value="KAJ7229971.1"/>
    <property type="molecule type" value="Genomic_DNA"/>
</dbReference>
<feature type="region of interest" description="Disordered" evidence="6">
    <location>
        <begin position="137"/>
        <end position="165"/>
    </location>
</feature>
<organism evidence="8 9">
    <name type="scientific">Mycena pura</name>
    <dbReference type="NCBI Taxonomy" id="153505"/>
    <lineage>
        <taxon>Eukaryota</taxon>
        <taxon>Fungi</taxon>
        <taxon>Dikarya</taxon>
        <taxon>Basidiomycota</taxon>
        <taxon>Agaricomycotina</taxon>
        <taxon>Agaricomycetes</taxon>
        <taxon>Agaricomycetidae</taxon>
        <taxon>Agaricales</taxon>
        <taxon>Marasmiineae</taxon>
        <taxon>Mycenaceae</taxon>
        <taxon>Mycena</taxon>
    </lineage>
</organism>
<name>A0AAD7E622_9AGAR</name>
<evidence type="ECO:0000256" key="6">
    <source>
        <dbReference type="SAM" id="MobiDB-lite"/>
    </source>
</evidence>
<feature type="domain" description="FAD-binding" evidence="7">
    <location>
        <begin position="9"/>
        <end position="398"/>
    </location>
</feature>
<evidence type="ECO:0000259" key="7">
    <source>
        <dbReference type="Pfam" id="PF01494"/>
    </source>
</evidence>
<dbReference type="GO" id="GO:0004497">
    <property type="term" value="F:monooxygenase activity"/>
    <property type="evidence" value="ECO:0007669"/>
    <property type="project" value="UniProtKB-KW"/>
</dbReference>
<evidence type="ECO:0000313" key="8">
    <source>
        <dbReference type="EMBL" id="KAJ7229971.1"/>
    </source>
</evidence>
<dbReference type="Pfam" id="PF01494">
    <property type="entry name" value="FAD_binding_3"/>
    <property type="match status" value="1"/>
</dbReference>
<protein>
    <recommendedName>
        <fullName evidence="7">FAD-binding domain-containing protein</fullName>
    </recommendedName>
</protein>
<evidence type="ECO:0000256" key="4">
    <source>
        <dbReference type="ARBA" id="ARBA00023002"/>
    </source>
</evidence>
<keyword evidence="2" id="KW-0285">Flavoprotein</keyword>
<dbReference type="GO" id="GO:0071949">
    <property type="term" value="F:FAD binding"/>
    <property type="evidence" value="ECO:0007669"/>
    <property type="project" value="InterPro"/>
</dbReference>
<evidence type="ECO:0000256" key="2">
    <source>
        <dbReference type="ARBA" id="ARBA00022630"/>
    </source>
</evidence>
<dbReference type="PRINTS" id="PR00420">
    <property type="entry name" value="RNGMNOXGNASE"/>
</dbReference>
<dbReference type="InterPro" id="IPR036188">
    <property type="entry name" value="FAD/NAD-bd_sf"/>
</dbReference>
<dbReference type="InterPro" id="IPR050493">
    <property type="entry name" value="FAD-dep_Monooxygenase_BioMet"/>
</dbReference>
<keyword evidence="3" id="KW-0274">FAD</keyword>
<dbReference type="PANTHER" id="PTHR13789">
    <property type="entry name" value="MONOOXYGENASE"/>
    <property type="match status" value="1"/>
</dbReference>
<reference evidence="8" key="1">
    <citation type="submission" date="2023-03" db="EMBL/GenBank/DDBJ databases">
        <title>Massive genome expansion in bonnet fungi (Mycena s.s.) driven by repeated elements and novel gene families across ecological guilds.</title>
        <authorList>
            <consortium name="Lawrence Berkeley National Laboratory"/>
            <person name="Harder C.B."/>
            <person name="Miyauchi S."/>
            <person name="Viragh M."/>
            <person name="Kuo A."/>
            <person name="Thoen E."/>
            <person name="Andreopoulos B."/>
            <person name="Lu D."/>
            <person name="Skrede I."/>
            <person name="Drula E."/>
            <person name="Henrissat B."/>
            <person name="Morin E."/>
            <person name="Kohler A."/>
            <person name="Barry K."/>
            <person name="LaButti K."/>
            <person name="Morin E."/>
            <person name="Salamov A."/>
            <person name="Lipzen A."/>
            <person name="Mereny Z."/>
            <person name="Hegedus B."/>
            <person name="Baldrian P."/>
            <person name="Stursova M."/>
            <person name="Weitz H."/>
            <person name="Taylor A."/>
            <person name="Grigoriev I.V."/>
            <person name="Nagy L.G."/>
            <person name="Martin F."/>
            <person name="Kauserud H."/>
        </authorList>
    </citation>
    <scope>NUCLEOTIDE SEQUENCE</scope>
    <source>
        <strain evidence="8">9144</strain>
    </source>
</reference>
<evidence type="ECO:0000313" key="9">
    <source>
        <dbReference type="Proteomes" id="UP001219525"/>
    </source>
</evidence>
<sequence length="511" mass="56503">MTREPRLKFIIAGASAAGLASAIALKSAGHDVLVLEKEAQLGGPEAIPTGGVRLPPNGCKILFDWGLEEEIRANAVVGEGFTVWKYDDKCSETGRDYIGTHRWDQELLSDARGDFLQMRHGDLLRILHDAALRAHTRPPSRLPGLSSRSPSMKPRLKSTDPPPRPVNVRFGAEIVDADFTACTVTLRSGEVLQADVLIGADGARGFFRQRMMAEEACPGEDEPRGLAVYSAIIPKARALTDPEIAKLYEYPQSQMVSFWMGPNRGAQAFLSGESQDVVFWVYTPDATQDGSWTEPAELRITDVLGDCDQLIARLAALAGPATCVQIKNSYDLERWVSDRGNVLVLGEAAHPYPTISLHTYSIAIEDGAFIGKIFSHTRNPSRIREFLNAFEETRKPRCLHICQSEKQYIDVMALPDGPMQAGRDASMRANEAAGRNVMDTGDADALQEMWDDMRMVFGYDPADAADEWWISWGRLRDSPMVSKDKRSERNGYTPITEYDNSGSLALRVEIL</sequence>
<dbReference type="Gene3D" id="3.50.50.60">
    <property type="entry name" value="FAD/NAD(P)-binding domain"/>
    <property type="match status" value="1"/>
</dbReference>
<proteinExistence type="inferred from homology"/>
<evidence type="ECO:0000256" key="1">
    <source>
        <dbReference type="ARBA" id="ARBA00007992"/>
    </source>
</evidence>
<dbReference type="SUPFAM" id="SSF51905">
    <property type="entry name" value="FAD/NAD(P)-binding domain"/>
    <property type="match status" value="1"/>
</dbReference>